<dbReference type="InterPro" id="IPR001845">
    <property type="entry name" value="HTH_ArsR_DNA-bd_dom"/>
</dbReference>
<dbReference type="CDD" id="cd00090">
    <property type="entry name" value="HTH_ARSR"/>
    <property type="match status" value="1"/>
</dbReference>
<dbReference type="SUPFAM" id="SSF46785">
    <property type="entry name" value="Winged helix' DNA-binding domain"/>
    <property type="match status" value="1"/>
</dbReference>
<feature type="domain" description="HTH arsR-type" evidence="1">
    <location>
        <begin position="26"/>
        <end position="104"/>
    </location>
</feature>
<dbReference type="Proteomes" id="UP000315759">
    <property type="component" value="Unassembled WGS sequence"/>
</dbReference>
<proteinExistence type="predicted"/>
<dbReference type="PRINTS" id="PR00778">
    <property type="entry name" value="HTHARSR"/>
</dbReference>
<evidence type="ECO:0000313" key="2">
    <source>
        <dbReference type="EMBL" id="TQR84711.1"/>
    </source>
</evidence>
<dbReference type="GO" id="GO:0003700">
    <property type="term" value="F:DNA-binding transcription factor activity"/>
    <property type="evidence" value="ECO:0007669"/>
    <property type="project" value="InterPro"/>
</dbReference>
<keyword evidence="3" id="KW-1185">Reference proteome</keyword>
<evidence type="ECO:0000259" key="1">
    <source>
        <dbReference type="SMART" id="SM00418"/>
    </source>
</evidence>
<name>A0A544VXK6_9MYCO</name>
<dbReference type="AlphaFoldDB" id="A0A544VXK6"/>
<accession>A0A544VXK6</accession>
<gene>
    <name evidence="2" type="ORF">D8S82_20900</name>
</gene>
<sequence length="119" mass="12611">MNVEPAVGEDTVESPFPTFPVAGVQQLLAALADPVRLEIVRRLMNSGGPMVCSALYDGINKSTATHHFTILREAGITERLAIDGHTVLRLRVEPVEAEVPGLLGSIVGKANRELSAPGS</sequence>
<reference evidence="2 3" key="1">
    <citation type="submission" date="2018-10" db="EMBL/GenBank/DDBJ databases">
        <title>Draft genome of Mycobacterium hodleri strain B.</title>
        <authorList>
            <person name="Amande T.J."/>
            <person name="Mcgenity T.J."/>
        </authorList>
    </citation>
    <scope>NUCLEOTIDE SEQUENCE [LARGE SCALE GENOMIC DNA]</scope>
    <source>
        <strain evidence="2 3">B</strain>
    </source>
</reference>
<dbReference type="Pfam" id="PF12840">
    <property type="entry name" value="HTH_20"/>
    <property type="match status" value="1"/>
</dbReference>
<dbReference type="InterPro" id="IPR011991">
    <property type="entry name" value="ArsR-like_HTH"/>
</dbReference>
<dbReference type="RefSeq" id="WP_142553932.1">
    <property type="nucleotide sequence ID" value="NZ_VIFX01000028.1"/>
</dbReference>
<organism evidence="2 3">
    <name type="scientific">Mycolicibacterium hodleri</name>
    <dbReference type="NCBI Taxonomy" id="49897"/>
    <lineage>
        <taxon>Bacteria</taxon>
        <taxon>Bacillati</taxon>
        <taxon>Actinomycetota</taxon>
        <taxon>Actinomycetes</taxon>
        <taxon>Mycobacteriales</taxon>
        <taxon>Mycobacteriaceae</taxon>
        <taxon>Mycolicibacterium</taxon>
    </lineage>
</organism>
<comment type="caution">
    <text evidence="2">The sequence shown here is derived from an EMBL/GenBank/DDBJ whole genome shotgun (WGS) entry which is preliminary data.</text>
</comment>
<protein>
    <submittedName>
        <fullName evidence="2">Helix-turn-helix transcriptional regulator</fullName>
    </submittedName>
</protein>
<dbReference type="InterPro" id="IPR036390">
    <property type="entry name" value="WH_DNA-bd_sf"/>
</dbReference>
<dbReference type="Gene3D" id="1.10.10.10">
    <property type="entry name" value="Winged helix-like DNA-binding domain superfamily/Winged helix DNA-binding domain"/>
    <property type="match status" value="1"/>
</dbReference>
<evidence type="ECO:0000313" key="3">
    <source>
        <dbReference type="Proteomes" id="UP000315759"/>
    </source>
</evidence>
<dbReference type="SMART" id="SM00418">
    <property type="entry name" value="HTH_ARSR"/>
    <property type="match status" value="1"/>
</dbReference>
<dbReference type="InterPro" id="IPR036388">
    <property type="entry name" value="WH-like_DNA-bd_sf"/>
</dbReference>
<dbReference type="EMBL" id="VIFX01000028">
    <property type="protein sequence ID" value="TQR84711.1"/>
    <property type="molecule type" value="Genomic_DNA"/>
</dbReference>